<evidence type="ECO:0000256" key="3">
    <source>
        <dbReference type="ARBA" id="ARBA00022636"/>
    </source>
</evidence>
<dbReference type="CDD" id="cd01949">
    <property type="entry name" value="GGDEF"/>
    <property type="match status" value="1"/>
</dbReference>
<dbReference type="EC" id="3.1.4.52" evidence="2"/>
<dbReference type="EMBL" id="JANUCT010000009">
    <property type="protein sequence ID" value="MCS3903577.1"/>
    <property type="molecule type" value="Genomic_DNA"/>
</dbReference>
<protein>
    <recommendedName>
        <fullName evidence="2">cyclic-guanylate-specific phosphodiesterase</fullName>
        <ecNumber evidence="2">3.1.4.52</ecNumber>
    </recommendedName>
</protein>
<organism evidence="8 9">
    <name type="scientific">Methylohalomonas lacus</name>
    <dbReference type="NCBI Taxonomy" id="398773"/>
    <lineage>
        <taxon>Bacteria</taxon>
        <taxon>Pseudomonadati</taxon>
        <taxon>Pseudomonadota</taxon>
        <taxon>Gammaproteobacteria</taxon>
        <taxon>Methylohalomonadales</taxon>
        <taxon>Methylohalomonadaceae</taxon>
        <taxon>Methylohalomonas</taxon>
    </lineage>
</organism>
<feature type="domain" description="PAS" evidence="5">
    <location>
        <begin position="134"/>
        <end position="187"/>
    </location>
</feature>
<dbReference type="PROSITE" id="PS50883">
    <property type="entry name" value="EAL"/>
    <property type="match status" value="1"/>
</dbReference>
<comment type="catalytic activity">
    <reaction evidence="4">
        <text>3',3'-c-di-GMP + H2O = 5'-phosphoguanylyl(3'-&gt;5')guanosine + H(+)</text>
        <dbReference type="Rhea" id="RHEA:24902"/>
        <dbReference type="ChEBI" id="CHEBI:15377"/>
        <dbReference type="ChEBI" id="CHEBI:15378"/>
        <dbReference type="ChEBI" id="CHEBI:58754"/>
        <dbReference type="ChEBI" id="CHEBI:58805"/>
        <dbReference type="EC" id="3.1.4.52"/>
    </reaction>
    <physiologicalReaction direction="left-to-right" evidence="4">
        <dbReference type="Rhea" id="RHEA:24903"/>
    </physiologicalReaction>
</comment>
<dbReference type="InterPro" id="IPR001610">
    <property type="entry name" value="PAC"/>
</dbReference>
<evidence type="ECO:0000259" key="7">
    <source>
        <dbReference type="PROSITE" id="PS50887"/>
    </source>
</evidence>
<dbReference type="InterPro" id="IPR035965">
    <property type="entry name" value="PAS-like_dom_sf"/>
</dbReference>
<gene>
    <name evidence="8" type="ORF">J2T55_001603</name>
</gene>
<dbReference type="GO" id="GO:0071732">
    <property type="term" value="P:cellular response to nitric oxide"/>
    <property type="evidence" value="ECO:0007669"/>
    <property type="project" value="UniProtKB-ARBA"/>
</dbReference>
<dbReference type="RefSeq" id="WP_259055419.1">
    <property type="nucleotide sequence ID" value="NZ_JANUCT010000009.1"/>
</dbReference>
<dbReference type="Pfam" id="PF00990">
    <property type="entry name" value="GGDEF"/>
    <property type="match status" value="1"/>
</dbReference>
<dbReference type="SMART" id="SM00052">
    <property type="entry name" value="EAL"/>
    <property type="match status" value="1"/>
</dbReference>
<dbReference type="PANTHER" id="PTHR44757">
    <property type="entry name" value="DIGUANYLATE CYCLASE DGCP"/>
    <property type="match status" value="1"/>
</dbReference>
<evidence type="ECO:0000256" key="2">
    <source>
        <dbReference type="ARBA" id="ARBA00012282"/>
    </source>
</evidence>
<dbReference type="PANTHER" id="PTHR44757:SF2">
    <property type="entry name" value="BIOFILM ARCHITECTURE MAINTENANCE PROTEIN MBAA"/>
    <property type="match status" value="1"/>
</dbReference>
<evidence type="ECO:0000256" key="1">
    <source>
        <dbReference type="ARBA" id="ARBA00001946"/>
    </source>
</evidence>
<feature type="domain" description="PAS" evidence="5">
    <location>
        <begin position="15"/>
        <end position="57"/>
    </location>
</feature>
<dbReference type="InterPro" id="IPR000014">
    <property type="entry name" value="PAS"/>
</dbReference>
<dbReference type="InterPro" id="IPR000160">
    <property type="entry name" value="GGDEF_dom"/>
</dbReference>
<dbReference type="InterPro" id="IPR035919">
    <property type="entry name" value="EAL_sf"/>
</dbReference>
<dbReference type="GO" id="GO:0071111">
    <property type="term" value="F:cyclic-guanylate-specific phosphodiesterase activity"/>
    <property type="evidence" value="ECO:0007669"/>
    <property type="project" value="UniProtKB-EC"/>
</dbReference>
<dbReference type="SMART" id="SM00091">
    <property type="entry name" value="PAS"/>
    <property type="match status" value="2"/>
</dbReference>
<dbReference type="NCBIfam" id="TIGR00229">
    <property type="entry name" value="sensory_box"/>
    <property type="match status" value="2"/>
</dbReference>
<dbReference type="InterPro" id="IPR001633">
    <property type="entry name" value="EAL_dom"/>
</dbReference>
<feature type="domain" description="GGDEF" evidence="7">
    <location>
        <begin position="288"/>
        <end position="421"/>
    </location>
</feature>
<evidence type="ECO:0000259" key="5">
    <source>
        <dbReference type="PROSITE" id="PS50112"/>
    </source>
</evidence>
<dbReference type="FunFam" id="3.20.20.450:FF:000001">
    <property type="entry name" value="Cyclic di-GMP phosphodiesterase yahA"/>
    <property type="match status" value="1"/>
</dbReference>
<dbReference type="Pfam" id="PF13426">
    <property type="entry name" value="PAS_9"/>
    <property type="match status" value="2"/>
</dbReference>
<reference evidence="8" key="1">
    <citation type="submission" date="2022-08" db="EMBL/GenBank/DDBJ databases">
        <title>Genomic Encyclopedia of Type Strains, Phase III (KMG-III): the genomes of soil and plant-associated and newly described type strains.</title>
        <authorList>
            <person name="Whitman W."/>
        </authorList>
    </citation>
    <scope>NUCLEOTIDE SEQUENCE</scope>
    <source>
        <strain evidence="8">HMT 1</strain>
    </source>
</reference>
<dbReference type="PROSITE" id="PS50112">
    <property type="entry name" value="PAS"/>
    <property type="match status" value="2"/>
</dbReference>
<evidence type="ECO:0000313" key="9">
    <source>
        <dbReference type="Proteomes" id="UP001204445"/>
    </source>
</evidence>
<dbReference type="Gene3D" id="3.30.450.20">
    <property type="entry name" value="PAS domain"/>
    <property type="match status" value="2"/>
</dbReference>
<dbReference type="PROSITE" id="PS50887">
    <property type="entry name" value="GGDEF"/>
    <property type="match status" value="1"/>
</dbReference>
<proteinExistence type="predicted"/>
<keyword evidence="3" id="KW-0973">c-di-GMP</keyword>
<dbReference type="FunFam" id="3.30.70.270:FF:000001">
    <property type="entry name" value="Diguanylate cyclase domain protein"/>
    <property type="match status" value="1"/>
</dbReference>
<sequence>MPRSFDKFPDDHEYNRELLAFAVNAVHDGVYLIDANGCFVYVNQAACRALGYSRETLESMGISDIDPDFPMAEWPDYWQKMRTEGTLSFESRHKTHGGLFLNVEINASSFDFGGHEYCLALSRDITQRKAVEKERAVLGQAVNNVHEGIYLIDSDARILYVNQEACRALGYAHEELQGMTIPDLDPEFSFDRWYHHWQKTAEAGQCKLQTTHRRKDGSRFPVEISATHFSYMGQEYHLSIARDISERKAHEERIKRLAYYDSLTGLPNRALVIDRLRHALAHAERHEQLLAVLFLDLDRFKHVNDALGHGAGDQLLVQVGRRLTQFLRQADTVGRLGGDEFLVLLTSPNSAEDVVHVVGRLHNMLSAPYELAEHQFNLTVSIGISLFPRDAVDAETLIKYADNALYIAKDTGRNSFHFFNPAMDQQMHERIQLEHDLRSALENDEFLLYYQPQYDLNKNIVTGAEALIRWQHPTRGLLLPGQFITIAEDTGLICQMGEWVLRTACSQARFWHENGYPDLLVSVNLSSRQLSLPDFTARVKAILAETGCNPARIEMEITESSVMAQPETAIAQLAALQELGLNLAMDDFGTGYSSLGYLKRFPLNRLKIDRGFISGIPDDGNDVVITQTIILMARQLGLSVVAEGVETEAQKTFLLENDCANVQGFLMGRPEVVETFNQHLQAAFGN</sequence>
<dbReference type="SUPFAM" id="SSF55073">
    <property type="entry name" value="Nucleotide cyclase"/>
    <property type="match status" value="1"/>
</dbReference>
<dbReference type="Pfam" id="PF00563">
    <property type="entry name" value="EAL"/>
    <property type="match status" value="1"/>
</dbReference>
<dbReference type="Proteomes" id="UP001204445">
    <property type="component" value="Unassembled WGS sequence"/>
</dbReference>
<accession>A0AAE3HMA1</accession>
<feature type="domain" description="EAL" evidence="6">
    <location>
        <begin position="430"/>
        <end position="684"/>
    </location>
</feature>
<dbReference type="Gene3D" id="3.20.20.450">
    <property type="entry name" value="EAL domain"/>
    <property type="match status" value="1"/>
</dbReference>
<dbReference type="InterPro" id="IPR052155">
    <property type="entry name" value="Biofilm_reg_signaling"/>
</dbReference>
<evidence type="ECO:0000259" key="6">
    <source>
        <dbReference type="PROSITE" id="PS50883"/>
    </source>
</evidence>
<dbReference type="AlphaFoldDB" id="A0AAE3HMA1"/>
<dbReference type="SMART" id="SM00086">
    <property type="entry name" value="PAC"/>
    <property type="match status" value="2"/>
</dbReference>
<dbReference type="SMART" id="SM00267">
    <property type="entry name" value="GGDEF"/>
    <property type="match status" value="1"/>
</dbReference>
<dbReference type="SUPFAM" id="SSF141868">
    <property type="entry name" value="EAL domain-like"/>
    <property type="match status" value="1"/>
</dbReference>
<dbReference type="Gene3D" id="3.30.70.270">
    <property type="match status" value="1"/>
</dbReference>
<dbReference type="InterPro" id="IPR043128">
    <property type="entry name" value="Rev_trsase/Diguanyl_cyclase"/>
</dbReference>
<comment type="cofactor">
    <cofactor evidence="1">
        <name>Mg(2+)</name>
        <dbReference type="ChEBI" id="CHEBI:18420"/>
    </cofactor>
</comment>
<dbReference type="CDD" id="cd01948">
    <property type="entry name" value="EAL"/>
    <property type="match status" value="1"/>
</dbReference>
<evidence type="ECO:0000313" key="8">
    <source>
        <dbReference type="EMBL" id="MCS3903577.1"/>
    </source>
</evidence>
<dbReference type="SUPFAM" id="SSF55785">
    <property type="entry name" value="PYP-like sensor domain (PAS domain)"/>
    <property type="match status" value="2"/>
</dbReference>
<dbReference type="InterPro" id="IPR029787">
    <property type="entry name" value="Nucleotide_cyclase"/>
</dbReference>
<name>A0AAE3HMA1_9GAMM</name>
<evidence type="ECO:0000256" key="4">
    <source>
        <dbReference type="ARBA" id="ARBA00051114"/>
    </source>
</evidence>
<keyword evidence="9" id="KW-1185">Reference proteome</keyword>
<dbReference type="NCBIfam" id="TIGR00254">
    <property type="entry name" value="GGDEF"/>
    <property type="match status" value="1"/>
</dbReference>
<comment type="caution">
    <text evidence="8">The sequence shown here is derived from an EMBL/GenBank/DDBJ whole genome shotgun (WGS) entry which is preliminary data.</text>
</comment>
<dbReference type="CDD" id="cd00130">
    <property type="entry name" value="PAS"/>
    <property type="match status" value="2"/>
</dbReference>